<protein>
    <submittedName>
        <fullName evidence="13">D-alanyl-D-alanine carboxypeptidase</fullName>
    </submittedName>
</protein>
<dbReference type="GO" id="GO:0008360">
    <property type="term" value="P:regulation of cell shape"/>
    <property type="evidence" value="ECO:0007669"/>
    <property type="project" value="UniProtKB-KW"/>
</dbReference>
<dbReference type="PANTHER" id="PTHR21581">
    <property type="entry name" value="D-ALANYL-D-ALANINE CARBOXYPEPTIDASE"/>
    <property type="match status" value="1"/>
</dbReference>
<keyword evidence="14" id="KW-1185">Reference proteome</keyword>
<dbReference type="GO" id="GO:0071555">
    <property type="term" value="P:cell wall organization"/>
    <property type="evidence" value="ECO:0007669"/>
    <property type="project" value="UniProtKB-KW"/>
</dbReference>
<dbReference type="STRING" id="1385369.N825_06375"/>
<dbReference type="InterPro" id="IPR018044">
    <property type="entry name" value="Peptidase_S11"/>
</dbReference>
<dbReference type="InterPro" id="IPR007730">
    <property type="entry name" value="SPOR-like_dom"/>
</dbReference>
<dbReference type="EMBL" id="AVFL01000012">
    <property type="protein sequence ID" value="EWY39327.1"/>
    <property type="molecule type" value="Genomic_DNA"/>
</dbReference>
<feature type="domain" description="SPOR" evidence="12">
    <location>
        <begin position="343"/>
        <end position="421"/>
    </location>
</feature>
<name>W9H3M2_9PROT</name>
<sequence length="426" mass="45107">MVAAVLLILSLVVTGPAFAQSKYASIVIDAGTGEVLYRANADDPKYPASLTKMMTLYLTFEALEKKRIKLGQSLTVSRKAASQPPTKLNLKAGQRIKVEHAILGLVTKSANDAAMVLAEGIGGSEGRFATMMNQKARRLGMARTQYRNPSGLPDERQVSTARDVATLATALIRDFPKYYPYFSRASFTYRGIEYPNHNRLMASYDGMDGLKTGYIRASGFNLAASAVRQGRRLIAVVMGGDTPAWRDAHLAELLDQGFATPRTPKARAAPLMASLRAPATPNRKPDYVDASAVEVASLEEVVDSSDLATLAATVTASSDVSTDTALGLPTDKPASGPAAKSAVGPWGIQVGAFGDAAAGRRALDSVSRRLPSLLASANPQMIPVTTGGGRLFRARLMGLDEATARSVCASLTRAGEDCIMIGPQGL</sequence>
<reference evidence="13 14" key="1">
    <citation type="submission" date="2013-08" db="EMBL/GenBank/DDBJ databases">
        <title>The genome sequence of Skermanella stibiiresistens.</title>
        <authorList>
            <person name="Zhu W."/>
            <person name="Wang G."/>
        </authorList>
    </citation>
    <scope>NUCLEOTIDE SEQUENCE [LARGE SCALE GENOMIC DNA]</scope>
    <source>
        <strain evidence="13 14">SB22</strain>
    </source>
</reference>
<dbReference type="GO" id="GO:0042834">
    <property type="term" value="F:peptidoglycan binding"/>
    <property type="evidence" value="ECO:0007669"/>
    <property type="project" value="InterPro"/>
</dbReference>
<feature type="signal peptide" evidence="10">
    <location>
        <begin position="1"/>
        <end position="19"/>
    </location>
</feature>
<keyword evidence="3" id="KW-0378">Hydrolase</keyword>
<dbReference type="AlphaFoldDB" id="W9H3M2"/>
<feature type="domain" description="Peptidase S11 D-alanyl-D-alanine carboxypeptidase A N-terminal" evidence="11">
    <location>
        <begin position="24"/>
        <end position="241"/>
    </location>
</feature>
<dbReference type="PANTHER" id="PTHR21581:SF6">
    <property type="entry name" value="TRAFFICKING PROTEIN PARTICLE COMPLEX SUBUNIT 12"/>
    <property type="match status" value="1"/>
</dbReference>
<dbReference type="PATRIC" id="fig|1385369.3.peg.3473"/>
<evidence type="ECO:0000256" key="3">
    <source>
        <dbReference type="ARBA" id="ARBA00022801"/>
    </source>
</evidence>
<dbReference type="GO" id="GO:0009002">
    <property type="term" value="F:serine-type D-Ala-D-Ala carboxypeptidase activity"/>
    <property type="evidence" value="ECO:0007669"/>
    <property type="project" value="InterPro"/>
</dbReference>
<dbReference type="GO" id="GO:0009252">
    <property type="term" value="P:peptidoglycan biosynthetic process"/>
    <property type="evidence" value="ECO:0007669"/>
    <property type="project" value="UniProtKB-KW"/>
</dbReference>
<evidence type="ECO:0000256" key="9">
    <source>
        <dbReference type="RuleBase" id="RU004016"/>
    </source>
</evidence>
<evidence type="ECO:0000256" key="4">
    <source>
        <dbReference type="ARBA" id="ARBA00022960"/>
    </source>
</evidence>
<evidence type="ECO:0000256" key="7">
    <source>
        <dbReference type="PIRSR" id="PIRSR618044-1"/>
    </source>
</evidence>
<evidence type="ECO:0000256" key="8">
    <source>
        <dbReference type="PIRSR" id="PIRSR618044-2"/>
    </source>
</evidence>
<dbReference type="SUPFAM" id="SSF56601">
    <property type="entry name" value="beta-lactamase/transpeptidase-like"/>
    <property type="match status" value="1"/>
</dbReference>
<keyword evidence="13" id="KW-0645">Protease</keyword>
<dbReference type="InterPro" id="IPR012338">
    <property type="entry name" value="Beta-lactam/transpept-like"/>
</dbReference>
<feature type="chain" id="PRO_5004920772" evidence="10">
    <location>
        <begin position="20"/>
        <end position="426"/>
    </location>
</feature>
<comment type="caution">
    <text evidence="13">The sequence shown here is derived from an EMBL/GenBank/DDBJ whole genome shotgun (WGS) entry which is preliminary data.</text>
</comment>
<evidence type="ECO:0000259" key="12">
    <source>
        <dbReference type="Pfam" id="PF05036"/>
    </source>
</evidence>
<dbReference type="Pfam" id="PF05036">
    <property type="entry name" value="SPOR"/>
    <property type="match status" value="1"/>
</dbReference>
<dbReference type="Proteomes" id="UP000019486">
    <property type="component" value="Unassembled WGS sequence"/>
</dbReference>
<dbReference type="InterPro" id="IPR001967">
    <property type="entry name" value="Peptidase_S11_N"/>
</dbReference>
<evidence type="ECO:0000256" key="6">
    <source>
        <dbReference type="ARBA" id="ARBA00023316"/>
    </source>
</evidence>
<keyword evidence="2 10" id="KW-0732">Signal</keyword>
<evidence type="ECO:0000256" key="1">
    <source>
        <dbReference type="ARBA" id="ARBA00007164"/>
    </source>
</evidence>
<keyword evidence="13" id="KW-0121">Carboxypeptidase</keyword>
<evidence type="ECO:0000259" key="11">
    <source>
        <dbReference type="Pfam" id="PF00768"/>
    </source>
</evidence>
<keyword evidence="5" id="KW-0573">Peptidoglycan synthesis</keyword>
<keyword evidence="6" id="KW-0961">Cell wall biogenesis/degradation</keyword>
<evidence type="ECO:0000313" key="14">
    <source>
        <dbReference type="Proteomes" id="UP000019486"/>
    </source>
</evidence>
<feature type="active site" description="Proton acceptor" evidence="7">
    <location>
        <position position="52"/>
    </location>
</feature>
<evidence type="ECO:0000256" key="10">
    <source>
        <dbReference type="SAM" id="SignalP"/>
    </source>
</evidence>
<dbReference type="PRINTS" id="PR00725">
    <property type="entry name" value="DADACBPTASE1"/>
</dbReference>
<dbReference type="Gene3D" id="3.40.710.10">
    <property type="entry name" value="DD-peptidase/beta-lactamase superfamily"/>
    <property type="match status" value="1"/>
</dbReference>
<organism evidence="13 14">
    <name type="scientific">Skermanella stibiiresistens SB22</name>
    <dbReference type="NCBI Taxonomy" id="1385369"/>
    <lineage>
        <taxon>Bacteria</taxon>
        <taxon>Pseudomonadati</taxon>
        <taxon>Pseudomonadota</taxon>
        <taxon>Alphaproteobacteria</taxon>
        <taxon>Rhodospirillales</taxon>
        <taxon>Azospirillaceae</taxon>
        <taxon>Skermanella</taxon>
    </lineage>
</organism>
<feature type="active site" evidence="7">
    <location>
        <position position="109"/>
    </location>
</feature>
<feature type="active site" description="Acyl-ester intermediate" evidence="7">
    <location>
        <position position="49"/>
    </location>
</feature>
<feature type="binding site" evidence="8">
    <location>
        <position position="211"/>
    </location>
    <ligand>
        <name>substrate</name>
    </ligand>
</feature>
<dbReference type="GO" id="GO:0006508">
    <property type="term" value="P:proteolysis"/>
    <property type="evidence" value="ECO:0007669"/>
    <property type="project" value="InterPro"/>
</dbReference>
<dbReference type="Pfam" id="PF00768">
    <property type="entry name" value="Peptidase_S11"/>
    <property type="match status" value="1"/>
</dbReference>
<gene>
    <name evidence="13" type="ORF">N825_06375</name>
</gene>
<keyword evidence="4" id="KW-0133">Cell shape</keyword>
<comment type="similarity">
    <text evidence="1 9">Belongs to the peptidase S11 family.</text>
</comment>
<evidence type="ECO:0000313" key="13">
    <source>
        <dbReference type="EMBL" id="EWY39327.1"/>
    </source>
</evidence>
<proteinExistence type="inferred from homology"/>
<accession>W9H3M2</accession>
<evidence type="ECO:0000256" key="2">
    <source>
        <dbReference type="ARBA" id="ARBA00022729"/>
    </source>
</evidence>
<evidence type="ECO:0000256" key="5">
    <source>
        <dbReference type="ARBA" id="ARBA00022984"/>
    </source>
</evidence>